<dbReference type="InterPro" id="IPR030807">
    <property type="entry name" value="Methyltran_NanM"/>
</dbReference>
<reference evidence="1" key="1">
    <citation type="submission" date="2024-06" db="EMBL/GenBank/DDBJ databases">
        <title>Mesorhizobium karijinii sp. nov., a symbiont of the iconic Swainsona formosa from arid Australia.</title>
        <authorList>
            <person name="Hill Y.J."/>
            <person name="Watkin E.L.J."/>
            <person name="O'Hara G.W."/>
            <person name="Terpolilli J."/>
            <person name="Tye M.L."/>
            <person name="Kohlmeier M.G."/>
        </authorList>
    </citation>
    <scope>NUCLEOTIDE SEQUENCE</scope>
    <source>
        <strain evidence="1">WSM2240</strain>
    </source>
</reference>
<dbReference type="AlphaFoldDB" id="A0AAU8CW19"/>
<dbReference type="GO" id="GO:0008168">
    <property type="term" value="F:methyltransferase activity"/>
    <property type="evidence" value="ECO:0007669"/>
    <property type="project" value="UniProtKB-KW"/>
</dbReference>
<dbReference type="NCBIfam" id="TIGR04371">
    <property type="entry name" value="methyltran_NanM"/>
    <property type="match status" value="1"/>
</dbReference>
<protein>
    <submittedName>
        <fullName evidence="1">Sugar O-methyltransferase</fullName>
        <ecNumber evidence="1">2.1.1.-</ecNumber>
    </submittedName>
</protein>
<accession>A0AAU8CW19</accession>
<dbReference type="EMBL" id="CP159253">
    <property type="protein sequence ID" value="XCG51182.1"/>
    <property type="molecule type" value="Genomic_DNA"/>
</dbReference>
<keyword evidence="1" id="KW-0489">Methyltransferase</keyword>
<dbReference type="GO" id="GO:0032259">
    <property type="term" value="P:methylation"/>
    <property type="evidence" value="ECO:0007669"/>
    <property type="project" value="UniProtKB-KW"/>
</dbReference>
<sequence length="328" mass="37332">MTDRKQVDDDLPLLEQMLSDHQQAGSIYQTTNYWADKNARLVEYLRTHGLVNFRTPSRDPADPRRVFTSFGATDDEPQLSPDAMMKLLQRHSGGSPARDVRFMPASKVGGPLGFMFRGRFYTTSWLNYYLRYVYVSRFINLSRKVIIEIGPGSGKQAHLLKLAHPNCTIVVLDIPPQSYVANQYLSAVLGDDLIGYDKTRNFSSAADFIPGKVHVLCNWQIEIIRNFKFDLLWNAASFQEMEPDVVRHYLKACSKASNVYLMETMTGQTVAPSAGEHGVLKPTTFETYRSALKNYELQDMFAAPLATPIHPINYHYVDSFWSRRSPKS</sequence>
<dbReference type="RefSeq" id="WP_353641307.1">
    <property type="nucleotide sequence ID" value="NZ_CP159253.1"/>
</dbReference>
<name>A0AAU8CW19_9HYPH</name>
<organism evidence="1">
    <name type="scientific">Mesorhizobium sp. WSM2240</name>
    <dbReference type="NCBI Taxonomy" id="3228851"/>
    <lineage>
        <taxon>Bacteria</taxon>
        <taxon>Pseudomonadati</taxon>
        <taxon>Pseudomonadota</taxon>
        <taxon>Alphaproteobacteria</taxon>
        <taxon>Hyphomicrobiales</taxon>
        <taxon>Phyllobacteriaceae</taxon>
        <taxon>Mesorhizobium</taxon>
    </lineage>
</organism>
<proteinExistence type="predicted"/>
<keyword evidence="1" id="KW-0808">Transferase</keyword>
<gene>
    <name evidence="1" type="ORF">ABVK50_12190</name>
</gene>
<dbReference type="EC" id="2.1.1.-" evidence="1"/>
<dbReference type="InterPro" id="IPR029063">
    <property type="entry name" value="SAM-dependent_MTases_sf"/>
</dbReference>
<evidence type="ECO:0000313" key="1">
    <source>
        <dbReference type="EMBL" id="XCG51182.1"/>
    </source>
</evidence>
<dbReference type="SUPFAM" id="SSF53335">
    <property type="entry name" value="S-adenosyl-L-methionine-dependent methyltransferases"/>
    <property type="match status" value="1"/>
</dbReference>